<proteinExistence type="predicted"/>
<feature type="region of interest" description="Disordered" evidence="1">
    <location>
        <begin position="274"/>
        <end position="297"/>
    </location>
</feature>
<feature type="compositionally biased region" description="Gly residues" evidence="1">
    <location>
        <begin position="193"/>
        <end position="202"/>
    </location>
</feature>
<reference evidence="2 3" key="1">
    <citation type="journal article" date="2023" name="IScience">
        <title>Expanded male sex-determining region conserved during the evolution of homothallism in the green alga Volvox.</title>
        <authorList>
            <person name="Yamamoto K."/>
            <person name="Matsuzaki R."/>
            <person name="Mahakham W."/>
            <person name="Heman W."/>
            <person name="Sekimoto H."/>
            <person name="Kawachi M."/>
            <person name="Minakuchi Y."/>
            <person name="Toyoda A."/>
            <person name="Nozaki H."/>
        </authorList>
    </citation>
    <scope>NUCLEOTIDE SEQUENCE [LARGE SCALE GENOMIC DNA]</scope>
    <source>
        <strain evidence="2 3">NIES-4468</strain>
    </source>
</reference>
<protein>
    <submittedName>
        <fullName evidence="2">Uncharacterized protein</fullName>
    </submittedName>
</protein>
<sequence length="742" mass="75467">MGACASRLRGEGKEDAGAGVYILPNGPSVSRRYMVATPENGKRSTADMITSAFLSQTEIQPEATVSIAARLASRLGIEDRRGSAHGANLGLAILPVVESRPDLGDRPPVAKEAAQRNAPAQVGPLQDSFELSRAEALKQLSFMQKSFKSSVGSAWFSSAQKPNGVADAAAGSFSPYDGRGSSQSAGDRISGSGASGSGGMGGLDMDAEMNGGGWHRRMESTTKGEVVPVPVGNGIGSGPMVNAVAAGAAGVEAAGATGPDLLSDTGMENLFVTTGGRESSRRSEHCSTPRRDDGRGSCMRTISISRMQGAPKAIAGEGGGGAAVIGNGNGDGNTEVQPETDELTSLPLPNLICGPAVAKSVGPRQGPASATGYCHSVASYIKQGSLESRPSTATSLAAGRNSDLGYYLEEARFASASPLAGARPVRHNLMDSSIIRQRAEQAANKAEEAARPAPLVLDYVPSIKSQTSRGNLLMGQSSVKQRLTAGGGSYCGPLDDDELDGGGGPTARRLDYVPNKSFTRKFSHATLPSGSLVLVTGGGSSQPMSPVNSRHISGDYISSPRIGGGDSERCFQVTRTAMAVAAVSSSGVLPNAAGVGSPLAAARRRCGGGDGGGDSSERRVSISASQVTVSPSTSMQRQQQPVPVVPPPPALRNTVLNENSRRVSRSMIGPALETRPSTPLLSSLGPSRLHNQKSGGSIVAGGGAAGGLSSVTSAPLLISAPRSALRSDANNGDGGNVSSDIG</sequence>
<keyword evidence="3" id="KW-1185">Reference proteome</keyword>
<feature type="compositionally biased region" description="Basic and acidic residues" evidence="1">
    <location>
        <begin position="278"/>
        <end position="295"/>
    </location>
</feature>
<organism evidence="2 3">
    <name type="scientific">Volvox africanus</name>
    <dbReference type="NCBI Taxonomy" id="51714"/>
    <lineage>
        <taxon>Eukaryota</taxon>
        <taxon>Viridiplantae</taxon>
        <taxon>Chlorophyta</taxon>
        <taxon>core chlorophytes</taxon>
        <taxon>Chlorophyceae</taxon>
        <taxon>CS clade</taxon>
        <taxon>Chlamydomonadales</taxon>
        <taxon>Volvocaceae</taxon>
        <taxon>Volvox</taxon>
    </lineage>
</organism>
<accession>A0ABQ5RUU2</accession>
<feature type="region of interest" description="Disordered" evidence="1">
    <location>
        <begin position="176"/>
        <end position="203"/>
    </location>
</feature>
<evidence type="ECO:0000256" key="1">
    <source>
        <dbReference type="SAM" id="MobiDB-lite"/>
    </source>
</evidence>
<gene>
    <name evidence="2" type="ORF">VaNZ11_003486</name>
</gene>
<name>A0ABQ5RUU2_9CHLO</name>
<dbReference type="EMBL" id="BSDZ01000009">
    <property type="protein sequence ID" value="GLI61196.1"/>
    <property type="molecule type" value="Genomic_DNA"/>
</dbReference>
<comment type="caution">
    <text evidence="2">The sequence shown here is derived from an EMBL/GenBank/DDBJ whole genome shotgun (WGS) entry which is preliminary data.</text>
</comment>
<feature type="compositionally biased region" description="Polar residues" evidence="1">
    <location>
        <begin position="622"/>
        <end position="637"/>
    </location>
</feature>
<dbReference type="Proteomes" id="UP001165090">
    <property type="component" value="Unassembled WGS sequence"/>
</dbReference>
<feature type="non-terminal residue" evidence="2">
    <location>
        <position position="742"/>
    </location>
</feature>
<feature type="region of interest" description="Disordered" evidence="1">
    <location>
        <begin position="721"/>
        <end position="742"/>
    </location>
</feature>
<feature type="compositionally biased region" description="Low complexity" evidence="1">
    <location>
        <begin position="674"/>
        <end position="697"/>
    </location>
</feature>
<evidence type="ECO:0000313" key="2">
    <source>
        <dbReference type="EMBL" id="GLI61196.1"/>
    </source>
</evidence>
<evidence type="ECO:0000313" key="3">
    <source>
        <dbReference type="Proteomes" id="UP001165090"/>
    </source>
</evidence>
<feature type="region of interest" description="Disordered" evidence="1">
    <location>
        <begin position="603"/>
        <end position="705"/>
    </location>
</feature>